<dbReference type="InterPro" id="IPR051604">
    <property type="entry name" value="Ergot_Alk_Oxidoreductase"/>
</dbReference>
<comment type="caution">
    <text evidence="2">The sequence shown here is derived from an EMBL/GenBank/DDBJ whole genome shotgun (WGS) entry which is preliminary data.</text>
</comment>
<feature type="domain" description="NAD(P)-binding" evidence="1">
    <location>
        <begin position="7"/>
        <end position="166"/>
    </location>
</feature>
<dbReference type="OrthoDB" id="285016at2"/>
<dbReference type="SUPFAM" id="SSF51735">
    <property type="entry name" value="NAD(P)-binding Rossmann-fold domains"/>
    <property type="match status" value="1"/>
</dbReference>
<dbReference type="Gene3D" id="3.90.25.10">
    <property type="entry name" value="UDP-galactose 4-epimerase, domain 1"/>
    <property type="match status" value="1"/>
</dbReference>
<protein>
    <submittedName>
        <fullName evidence="2">NAD(P)H dehydrogenase (Quinone)</fullName>
    </submittedName>
</protein>
<proteinExistence type="predicted"/>
<dbReference type="InterPro" id="IPR016040">
    <property type="entry name" value="NAD(P)-bd_dom"/>
</dbReference>
<evidence type="ECO:0000259" key="1">
    <source>
        <dbReference type="Pfam" id="PF13460"/>
    </source>
</evidence>
<gene>
    <name evidence="2" type="ORF">DFJ67_0737</name>
</gene>
<keyword evidence="3" id="KW-1185">Reference proteome</keyword>
<reference evidence="2 3" key="1">
    <citation type="submission" date="2018-08" db="EMBL/GenBank/DDBJ databases">
        <title>Sequencing the genomes of 1000 actinobacteria strains.</title>
        <authorList>
            <person name="Klenk H.-P."/>
        </authorList>
    </citation>
    <scope>NUCLEOTIDE SEQUENCE [LARGE SCALE GENOMIC DNA]</scope>
    <source>
        <strain evidence="2 3">DSM 44099</strain>
    </source>
</reference>
<dbReference type="AlphaFoldDB" id="A0A3D9ZG07"/>
<dbReference type="RefSeq" id="WP_116066553.1">
    <property type="nucleotide sequence ID" value="NZ_BONB01000001.1"/>
</dbReference>
<dbReference type="PANTHER" id="PTHR43162">
    <property type="match status" value="1"/>
</dbReference>
<sequence>MKIAVTGGTGRLGGRVVELLTAAGGPEVVALNSRTAAYDDPAALLAAFSGVDTLVFVSSDGEAARVVVHHRNVLDAATAAGVGHVVLLSGLDVALDSPFCYAFTNGDTERMLRASGLAYSIVRAGLFAEFFLGLVRGAGDQVALPAADARVSLVARDDVARCLAALALGTPTNREHDVTGPESLTVAEVVAKAGFAHAETSVAEFGATLARGGEEPWWVYAYCSMFESIRQGRWERVSDAVTALTGRPARPV</sequence>
<organism evidence="2 3">
    <name type="scientific">Asanoa ferruginea</name>
    <dbReference type="NCBI Taxonomy" id="53367"/>
    <lineage>
        <taxon>Bacteria</taxon>
        <taxon>Bacillati</taxon>
        <taxon>Actinomycetota</taxon>
        <taxon>Actinomycetes</taxon>
        <taxon>Micromonosporales</taxon>
        <taxon>Micromonosporaceae</taxon>
        <taxon>Asanoa</taxon>
    </lineage>
</organism>
<dbReference type="EMBL" id="QUMQ01000001">
    <property type="protein sequence ID" value="REF94793.1"/>
    <property type="molecule type" value="Genomic_DNA"/>
</dbReference>
<dbReference type="InterPro" id="IPR036291">
    <property type="entry name" value="NAD(P)-bd_dom_sf"/>
</dbReference>
<dbReference type="Gene3D" id="3.40.50.720">
    <property type="entry name" value="NAD(P)-binding Rossmann-like Domain"/>
    <property type="match status" value="1"/>
</dbReference>
<dbReference type="Proteomes" id="UP000256913">
    <property type="component" value="Unassembled WGS sequence"/>
</dbReference>
<accession>A0A3D9ZG07</accession>
<dbReference type="Pfam" id="PF13460">
    <property type="entry name" value="NAD_binding_10"/>
    <property type="match status" value="1"/>
</dbReference>
<evidence type="ECO:0000313" key="2">
    <source>
        <dbReference type="EMBL" id="REF94793.1"/>
    </source>
</evidence>
<evidence type="ECO:0000313" key="3">
    <source>
        <dbReference type="Proteomes" id="UP000256913"/>
    </source>
</evidence>
<name>A0A3D9ZG07_9ACTN</name>
<dbReference type="PANTHER" id="PTHR43162:SF1">
    <property type="entry name" value="PRESTALK A DIFFERENTIATION PROTEIN A"/>
    <property type="match status" value="1"/>
</dbReference>